<name>A0A9W7A389_9STRA</name>
<comment type="caution">
    <text evidence="2">The sequence shown here is derived from an EMBL/GenBank/DDBJ whole genome shotgun (WGS) entry which is preliminary data.</text>
</comment>
<evidence type="ECO:0000256" key="1">
    <source>
        <dbReference type="SAM" id="MobiDB-lite"/>
    </source>
</evidence>
<feature type="region of interest" description="Disordered" evidence="1">
    <location>
        <begin position="49"/>
        <end position="69"/>
    </location>
</feature>
<gene>
    <name evidence="2" type="ORF">TrLO_g5193</name>
</gene>
<dbReference type="Proteomes" id="UP001165122">
    <property type="component" value="Unassembled WGS sequence"/>
</dbReference>
<reference evidence="3" key="1">
    <citation type="journal article" date="2023" name="Commun. Biol.">
        <title>Genome analysis of Parmales, the sister group of diatoms, reveals the evolutionary specialization of diatoms from phago-mixotrophs to photoautotrophs.</title>
        <authorList>
            <person name="Ban H."/>
            <person name="Sato S."/>
            <person name="Yoshikawa S."/>
            <person name="Yamada K."/>
            <person name="Nakamura Y."/>
            <person name="Ichinomiya M."/>
            <person name="Sato N."/>
            <person name="Blanc-Mathieu R."/>
            <person name="Endo H."/>
            <person name="Kuwata A."/>
            <person name="Ogata H."/>
        </authorList>
    </citation>
    <scope>NUCLEOTIDE SEQUENCE [LARGE SCALE GENOMIC DNA]</scope>
    <source>
        <strain evidence="3">NIES 3700</strain>
    </source>
</reference>
<organism evidence="2 3">
    <name type="scientific">Triparma laevis f. longispina</name>
    <dbReference type="NCBI Taxonomy" id="1714387"/>
    <lineage>
        <taxon>Eukaryota</taxon>
        <taxon>Sar</taxon>
        <taxon>Stramenopiles</taxon>
        <taxon>Ochrophyta</taxon>
        <taxon>Bolidophyceae</taxon>
        <taxon>Parmales</taxon>
        <taxon>Triparmaceae</taxon>
        <taxon>Triparma</taxon>
    </lineage>
</organism>
<proteinExistence type="predicted"/>
<dbReference type="AlphaFoldDB" id="A0A9W7A389"/>
<keyword evidence="3" id="KW-1185">Reference proteome</keyword>
<accession>A0A9W7A389</accession>
<dbReference type="EMBL" id="BRXW01000549">
    <property type="protein sequence ID" value="GMH65039.1"/>
    <property type="molecule type" value="Genomic_DNA"/>
</dbReference>
<protein>
    <submittedName>
        <fullName evidence="2">Uncharacterized protein</fullName>
    </submittedName>
</protein>
<evidence type="ECO:0000313" key="2">
    <source>
        <dbReference type="EMBL" id="GMH65039.1"/>
    </source>
</evidence>
<sequence length="180" mass="19523">MVRQKSRYLLCHISLPSSQVPPSSSEIAFSPTAQSIAASLELSTKSERASASINKSKKNPPSSANPNSANYNDLAGLTYKSLQTLLSSHLLTLYGSTSLTLTYNLKTLAPPFLLLKTSPQSYLHLRSALVSLPGFRIFVKSNNSCVRTLKVGISKVIGKWGRLEGNEEGEKVVKALMINL</sequence>
<evidence type="ECO:0000313" key="3">
    <source>
        <dbReference type="Proteomes" id="UP001165122"/>
    </source>
</evidence>